<dbReference type="EMBL" id="CADCVZ010000022">
    <property type="protein sequence ID" value="CAA9503688.1"/>
    <property type="molecule type" value="Genomic_DNA"/>
</dbReference>
<evidence type="ECO:0000256" key="1">
    <source>
        <dbReference type="SAM" id="MobiDB-lite"/>
    </source>
</evidence>
<sequence>RVIAVGSMKPSDLLVLRGSLDQLWPVDESPCFGSLLQAIDSAEGEARGGREVEESPDRPTLSIKSSG</sequence>
<name>A0A6J4SRZ4_9SPHN</name>
<dbReference type="RefSeq" id="WP_294172688.1">
    <property type="nucleotide sequence ID" value="NZ_CADCVZ010000022.1"/>
</dbReference>
<feature type="region of interest" description="Disordered" evidence="1">
    <location>
        <begin position="43"/>
        <end position="67"/>
    </location>
</feature>
<gene>
    <name evidence="2" type="ORF">AVDCRST_MAG09-1236</name>
</gene>
<proteinExistence type="predicted"/>
<reference evidence="2" key="1">
    <citation type="submission" date="2020-02" db="EMBL/GenBank/DDBJ databases">
        <authorList>
            <person name="Meier V. D."/>
        </authorList>
    </citation>
    <scope>NUCLEOTIDE SEQUENCE</scope>
    <source>
        <strain evidence="2">AVDCRST_MAG09</strain>
    </source>
</reference>
<accession>A0A6J4SRZ4</accession>
<feature type="compositionally biased region" description="Basic and acidic residues" evidence="1">
    <location>
        <begin position="44"/>
        <end position="57"/>
    </location>
</feature>
<dbReference type="AlphaFoldDB" id="A0A6J4SRZ4"/>
<evidence type="ECO:0000313" key="2">
    <source>
        <dbReference type="EMBL" id="CAA9503688.1"/>
    </source>
</evidence>
<protein>
    <submittedName>
        <fullName evidence="2">Uncharacterized protein</fullName>
    </submittedName>
</protein>
<organism evidence="2">
    <name type="scientific">uncultured Sphingomonas sp</name>
    <dbReference type="NCBI Taxonomy" id="158754"/>
    <lineage>
        <taxon>Bacteria</taxon>
        <taxon>Pseudomonadati</taxon>
        <taxon>Pseudomonadota</taxon>
        <taxon>Alphaproteobacteria</taxon>
        <taxon>Sphingomonadales</taxon>
        <taxon>Sphingomonadaceae</taxon>
        <taxon>Sphingomonas</taxon>
        <taxon>environmental samples</taxon>
    </lineage>
</organism>
<feature type="non-terminal residue" evidence="2">
    <location>
        <position position="1"/>
    </location>
</feature>